<dbReference type="InterPro" id="IPR058624">
    <property type="entry name" value="MdtA-like_HH"/>
</dbReference>
<dbReference type="PANTHER" id="PTHR30469">
    <property type="entry name" value="MULTIDRUG RESISTANCE PROTEIN MDTA"/>
    <property type="match status" value="1"/>
</dbReference>
<dbReference type="Pfam" id="PF25954">
    <property type="entry name" value="Beta-barrel_RND_2"/>
    <property type="match status" value="1"/>
</dbReference>
<feature type="domain" description="Multidrug resistance protein MdtA-like barrel-sandwich hybrid" evidence="7">
    <location>
        <begin position="62"/>
        <end position="182"/>
    </location>
</feature>
<feature type="coiled-coil region" evidence="4">
    <location>
        <begin position="95"/>
        <end position="122"/>
    </location>
</feature>
<feature type="domain" description="Multidrug resistance protein MdtA-like alpha-helical hairpin" evidence="6">
    <location>
        <begin position="97"/>
        <end position="147"/>
    </location>
</feature>
<evidence type="ECO:0000313" key="10">
    <source>
        <dbReference type="EMBL" id="MCD2425352.1"/>
    </source>
</evidence>
<evidence type="ECO:0000313" key="11">
    <source>
        <dbReference type="Proteomes" id="UP001199816"/>
    </source>
</evidence>
<dbReference type="PANTHER" id="PTHR30469:SF36">
    <property type="entry name" value="BLL3903 PROTEIN"/>
    <property type="match status" value="1"/>
</dbReference>
<keyword evidence="4" id="KW-0175">Coiled coil</keyword>
<evidence type="ECO:0000259" key="6">
    <source>
        <dbReference type="Pfam" id="PF25876"/>
    </source>
</evidence>
<keyword evidence="5" id="KW-0732">Signal</keyword>
<dbReference type="Pfam" id="PF25876">
    <property type="entry name" value="HH_MFP_RND"/>
    <property type="match status" value="1"/>
</dbReference>
<organism evidence="10 11">
    <name type="scientific">Niabella pedocola</name>
    <dbReference type="NCBI Taxonomy" id="1752077"/>
    <lineage>
        <taxon>Bacteria</taxon>
        <taxon>Pseudomonadati</taxon>
        <taxon>Bacteroidota</taxon>
        <taxon>Chitinophagia</taxon>
        <taxon>Chitinophagales</taxon>
        <taxon>Chitinophagaceae</taxon>
        <taxon>Niabella</taxon>
    </lineage>
</organism>
<reference evidence="10 11" key="1">
    <citation type="submission" date="2021-11" db="EMBL/GenBank/DDBJ databases">
        <title>Genomic of Niabella pedocola.</title>
        <authorList>
            <person name="Wu T."/>
        </authorList>
    </citation>
    <scope>NUCLEOTIDE SEQUENCE [LARGE SCALE GENOMIC DNA]</scope>
    <source>
        <strain evidence="10 11">JCM 31011</strain>
    </source>
</reference>
<dbReference type="Gene3D" id="2.40.30.170">
    <property type="match status" value="1"/>
</dbReference>
<feature type="chain" id="PRO_5047253081" evidence="5">
    <location>
        <begin position="20"/>
        <end position="349"/>
    </location>
</feature>
<evidence type="ECO:0000256" key="4">
    <source>
        <dbReference type="SAM" id="Coils"/>
    </source>
</evidence>
<dbReference type="RefSeq" id="WP_231007818.1">
    <property type="nucleotide sequence ID" value="NZ_JAJNEC010000007.1"/>
</dbReference>
<comment type="caution">
    <text evidence="10">The sequence shown here is derived from an EMBL/GenBank/DDBJ whole genome shotgun (WGS) entry which is preliminary data.</text>
</comment>
<evidence type="ECO:0000256" key="2">
    <source>
        <dbReference type="ARBA" id="ARBA00009477"/>
    </source>
</evidence>
<dbReference type="NCBIfam" id="TIGR01730">
    <property type="entry name" value="RND_mfp"/>
    <property type="match status" value="1"/>
</dbReference>
<dbReference type="InterPro" id="IPR058792">
    <property type="entry name" value="Beta-barrel_RND_2"/>
</dbReference>
<dbReference type="InterPro" id="IPR058627">
    <property type="entry name" value="MdtA-like_C"/>
</dbReference>
<dbReference type="Pfam" id="PF25967">
    <property type="entry name" value="RND-MFP_C"/>
    <property type="match status" value="1"/>
</dbReference>
<dbReference type="Pfam" id="PF25917">
    <property type="entry name" value="BSH_RND"/>
    <property type="match status" value="1"/>
</dbReference>
<keyword evidence="11" id="KW-1185">Reference proteome</keyword>
<keyword evidence="3" id="KW-0813">Transport</keyword>
<dbReference type="Gene3D" id="2.40.50.100">
    <property type="match status" value="1"/>
</dbReference>
<comment type="subcellular location">
    <subcellularLocation>
        <location evidence="1">Cell envelope</location>
    </subcellularLocation>
</comment>
<dbReference type="PROSITE" id="PS51257">
    <property type="entry name" value="PROKAR_LIPOPROTEIN"/>
    <property type="match status" value="1"/>
</dbReference>
<feature type="domain" description="CusB-like beta-barrel" evidence="8">
    <location>
        <begin position="196"/>
        <end position="266"/>
    </location>
</feature>
<feature type="signal peptide" evidence="5">
    <location>
        <begin position="1"/>
        <end position="19"/>
    </location>
</feature>
<proteinExistence type="inferred from homology"/>
<dbReference type="InterPro" id="IPR006143">
    <property type="entry name" value="RND_pump_MFP"/>
</dbReference>
<evidence type="ECO:0000259" key="7">
    <source>
        <dbReference type="Pfam" id="PF25917"/>
    </source>
</evidence>
<evidence type="ECO:0000256" key="1">
    <source>
        <dbReference type="ARBA" id="ARBA00004196"/>
    </source>
</evidence>
<evidence type="ECO:0000256" key="5">
    <source>
        <dbReference type="SAM" id="SignalP"/>
    </source>
</evidence>
<gene>
    <name evidence="10" type="ORF">LQ567_21390</name>
</gene>
<dbReference type="Gene3D" id="1.10.287.470">
    <property type="entry name" value="Helix hairpin bin"/>
    <property type="match status" value="1"/>
</dbReference>
<dbReference type="Proteomes" id="UP001199816">
    <property type="component" value="Unassembled WGS sequence"/>
</dbReference>
<evidence type="ECO:0000256" key="3">
    <source>
        <dbReference type="ARBA" id="ARBA00022448"/>
    </source>
</evidence>
<evidence type="ECO:0000259" key="9">
    <source>
        <dbReference type="Pfam" id="PF25967"/>
    </source>
</evidence>
<accession>A0ABS8PWA1</accession>
<name>A0ABS8PWA1_9BACT</name>
<dbReference type="Gene3D" id="2.40.420.20">
    <property type="match status" value="1"/>
</dbReference>
<sequence>MNRISTPLLLLLTLLSTLACHEKKAAPAGQKKGTAKVDAFIVTSESFAENIETPGTIVANEVTEIHPEVSGRVTQLNIREGQFVSQGTVLAKIYDGDLQAQLKKLEAQLNIAKVNEDRARQLVNIQGISKQDYDNSLLTMQNIQADIALIRTEISRTVVRAPFNGKMGLKAISIGAYVTPATVIATINQTSTLKIDFVVPEKYTSKIVSGQIVNFTVEGNQTNYTARVMATESNVAVTNRSLTVRGTVTGNTQGLIPGAFAKVKISFAPKSDALFIPTQSILPTARGKQVILVSNSKALFSDVETGSRDSARVEIIKGLKPGDTILVTGVMATKPNAKVSINKIVNGKR</sequence>
<dbReference type="EMBL" id="JAJNEC010000007">
    <property type="protein sequence ID" value="MCD2425352.1"/>
    <property type="molecule type" value="Genomic_DNA"/>
</dbReference>
<feature type="domain" description="Multidrug resistance protein MdtA-like C-terminal permuted SH3" evidence="9">
    <location>
        <begin position="272"/>
        <end position="330"/>
    </location>
</feature>
<dbReference type="SUPFAM" id="SSF111369">
    <property type="entry name" value="HlyD-like secretion proteins"/>
    <property type="match status" value="1"/>
</dbReference>
<evidence type="ECO:0000259" key="8">
    <source>
        <dbReference type="Pfam" id="PF25954"/>
    </source>
</evidence>
<dbReference type="InterPro" id="IPR058625">
    <property type="entry name" value="MdtA-like_BSH"/>
</dbReference>
<comment type="similarity">
    <text evidence="2">Belongs to the membrane fusion protein (MFP) (TC 8.A.1) family.</text>
</comment>
<protein>
    <submittedName>
        <fullName evidence="10">Efflux RND transporter periplasmic adaptor subunit</fullName>
    </submittedName>
</protein>